<dbReference type="RefSeq" id="WP_152592218.1">
    <property type="nucleotide sequence ID" value="NZ_CP045227.1"/>
</dbReference>
<protein>
    <submittedName>
        <fullName evidence="1">Uncharacterized protein</fullName>
    </submittedName>
</protein>
<organism evidence="1 2">
    <name type="scientific">Nostoc sphaeroides CCNUC1</name>
    <dbReference type="NCBI Taxonomy" id="2653204"/>
    <lineage>
        <taxon>Bacteria</taxon>
        <taxon>Bacillati</taxon>
        <taxon>Cyanobacteriota</taxon>
        <taxon>Cyanophyceae</taxon>
        <taxon>Nostocales</taxon>
        <taxon>Nostocaceae</taxon>
        <taxon>Nostoc</taxon>
    </lineage>
</organism>
<proteinExistence type="predicted"/>
<dbReference type="AlphaFoldDB" id="A0A5P8WH40"/>
<reference evidence="1 2" key="1">
    <citation type="submission" date="2019-10" db="EMBL/GenBank/DDBJ databases">
        <title>Genomic and transcriptomic insights into the perfect genentic adaptation of a filamentous nitrogen-fixing cyanobacterium to rice fields.</title>
        <authorList>
            <person name="Chen Z."/>
        </authorList>
    </citation>
    <scope>NUCLEOTIDE SEQUENCE [LARGE SCALE GENOMIC DNA]</scope>
    <source>
        <strain evidence="1">CCNUC1</strain>
    </source>
</reference>
<sequence length="119" mass="13523">MANFQVVIEGKGAVAAATELKELLAETGLSGTVEVPDEEKRRADPIEAIILTFALNVAASVVADRINEFIRKHDRNQDKNQIEYVLLIRDDKRHRIDFPFDEKQDTSEEIREVLEDEDS</sequence>
<keyword evidence="2" id="KW-1185">Reference proteome</keyword>
<dbReference type="EMBL" id="CP045227">
    <property type="protein sequence ID" value="QFS51930.1"/>
    <property type="molecule type" value="Genomic_DNA"/>
</dbReference>
<evidence type="ECO:0000313" key="2">
    <source>
        <dbReference type="Proteomes" id="UP000326678"/>
    </source>
</evidence>
<name>A0A5P8WH40_9NOSO</name>
<dbReference type="Proteomes" id="UP000326678">
    <property type="component" value="Chromosome Gxm2"/>
</dbReference>
<dbReference type="KEGG" id="nsh:GXM_09424"/>
<evidence type="ECO:0000313" key="1">
    <source>
        <dbReference type="EMBL" id="QFS51930.1"/>
    </source>
</evidence>
<gene>
    <name evidence="1" type="ORF">GXM_09424</name>
</gene>
<accession>A0A5P8WH40</accession>